<dbReference type="Proteomes" id="UP001497535">
    <property type="component" value="Unassembled WGS sequence"/>
</dbReference>
<protein>
    <submittedName>
        <fullName evidence="1">Uncharacterized protein</fullName>
    </submittedName>
</protein>
<comment type="caution">
    <text evidence="1">The sequence shown here is derived from an EMBL/GenBank/DDBJ whole genome shotgun (WGS) entry which is preliminary data.</text>
</comment>
<evidence type="ECO:0000313" key="1">
    <source>
        <dbReference type="EMBL" id="CAK5040809.1"/>
    </source>
</evidence>
<reference evidence="1" key="1">
    <citation type="submission" date="2023-11" db="EMBL/GenBank/DDBJ databases">
        <authorList>
            <person name="Poullet M."/>
        </authorList>
    </citation>
    <scope>NUCLEOTIDE SEQUENCE</scope>
    <source>
        <strain evidence="1">E1834</strain>
    </source>
</reference>
<dbReference type="EMBL" id="CAVMJV010000010">
    <property type="protein sequence ID" value="CAK5040809.1"/>
    <property type="molecule type" value="Genomic_DNA"/>
</dbReference>
<keyword evidence="2" id="KW-1185">Reference proteome</keyword>
<gene>
    <name evidence="1" type="ORF">MENTE1834_LOCUS10323</name>
</gene>
<organism evidence="1 2">
    <name type="scientific">Meloidogyne enterolobii</name>
    <name type="common">Root-knot nematode worm</name>
    <name type="synonym">Meloidogyne mayaguensis</name>
    <dbReference type="NCBI Taxonomy" id="390850"/>
    <lineage>
        <taxon>Eukaryota</taxon>
        <taxon>Metazoa</taxon>
        <taxon>Ecdysozoa</taxon>
        <taxon>Nematoda</taxon>
        <taxon>Chromadorea</taxon>
        <taxon>Rhabditida</taxon>
        <taxon>Tylenchina</taxon>
        <taxon>Tylenchomorpha</taxon>
        <taxon>Tylenchoidea</taxon>
        <taxon>Meloidogynidae</taxon>
        <taxon>Meloidogyninae</taxon>
        <taxon>Meloidogyne</taxon>
    </lineage>
</organism>
<evidence type="ECO:0000313" key="2">
    <source>
        <dbReference type="Proteomes" id="UP001497535"/>
    </source>
</evidence>
<proteinExistence type="predicted"/>
<sequence length="165" mass="19405">MIFRRFSNLEFRRPFIRHFHFLKNFFSTRRPSLVSYYTRFVCPASIFYSSLYSESIYQTFTFLGLLLIYSPTTNISSRLNLLFASAVFSLAFLTRSNGLTNIGFIGFPLLLDVIIFIERQIPNENGEGERGGMIDKNGGIYQQKYQQFEFREFSVELVKKVYFLI</sequence>
<name>A0ACB0YC96_MELEN</name>
<accession>A0ACB0YC96</accession>